<feature type="compositionally biased region" description="Pro residues" evidence="1">
    <location>
        <begin position="113"/>
        <end position="122"/>
    </location>
</feature>
<keyword evidence="2" id="KW-0812">Transmembrane</keyword>
<accession>A0A381VWN6</accession>
<evidence type="ECO:0000256" key="2">
    <source>
        <dbReference type="SAM" id="Phobius"/>
    </source>
</evidence>
<sequence length="139" mass="14741">MIKQGRNDPCHCGSGKKFKVCHGQDAKSFNQQWVIAGIIGGIFLLFFFMDSGTSTTTVNTSIPTSVIPQVNAGSAAPPPGEAPPGKVWSPEHGHWHNTPTTPGSAVPGVAPNLPQPQPPGETPPGKVWSPEHGHWHDIQ</sequence>
<dbReference type="AlphaFoldDB" id="A0A381VWN6"/>
<keyword evidence="2" id="KW-0472">Membrane</keyword>
<reference evidence="3" key="1">
    <citation type="submission" date="2018-05" db="EMBL/GenBank/DDBJ databases">
        <authorList>
            <person name="Lanie J.A."/>
            <person name="Ng W.-L."/>
            <person name="Kazmierczak K.M."/>
            <person name="Andrzejewski T.M."/>
            <person name="Davidsen T.M."/>
            <person name="Wayne K.J."/>
            <person name="Tettelin H."/>
            <person name="Glass J.I."/>
            <person name="Rusch D."/>
            <person name="Podicherti R."/>
            <person name="Tsui H.-C.T."/>
            <person name="Winkler M.E."/>
        </authorList>
    </citation>
    <scope>NUCLEOTIDE SEQUENCE</scope>
</reference>
<dbReference type="Pfam" id="PF02810">
    <property type="entry name" value="SEC-C"/>
    <property type="match status" value="1"/>
</dbReference>
<dbReference type="EMBL" id="UINC01009843">
    <property type="protein sequence ID" value="SVA44023.1"/>
    <property type="molecule type" value="Genomic_DNA"/>
</dbReference>
<name>A0A381VWN6_9ZZZZ</name>
<evidence type="ECO:0000256" key="1">
    <source>
        <dbReference type="SAM" id="MobiDB-lite"/>
    </source>
</evidence>
<dbReference type="SUPFAM" id="SSF103642">
    <property type="entry name" value="Sec-C motif"/>
    <property type="match status" value="1"/>
</dbReference>
<proteinExistence type="predicted"/>
<dbReference type="Gene3D" id="3.10.450.50">
    <property type="match status" value="1"/>
</dbReference>
<gene>
    <name evidence="3" type="ORF">METZ01_LOCUS96877</name>
</gene>
<evidence type="ECO:0000313" key="3">
    <source>
        <dbReference type="EMBL" id="SVA44023.1"/>
    </source>
</evidence>
<keyword evidence="2" id="KW-1133">Transmembrane helix</keyword>
<protein>
    <submittedName>
        <fullName evidence="3">Uncharacterized protein</fullName>
    </submittedName>
</protein>
<feature type="transmembrane region" description="Helical" evidence="2">
    <location>
        <begin position="33"/>
        <end position="49"/>
    </location>
</feature>
<feature type="region of interest" description="Disordered" evidence="1">
    <location>
        <begin position="69"/>
        <end position="139"/>
    </location>
</feature>
<feature type="compositionally biased region" description="Basic and acidic residues" evidence="1">
    <location>
        <begin position="129"/>
        <end position="139"/>
    </location>
</feature>
<organism evidence="3">
    <name type="scientific">marine metagenome</name>
    <dbReference type="NCBI Taxonomy" id="408172"/>
    <lineage>
        <taxon>unclassified sequences</taxon>
        <taxon>metagenomes</taxon>
        <taxon>ecological metagenomes</taxon>
    </lineage>
</organism>
<dbReference type="InterPro" id="IPR004027">
    <property type="entry name" value="SEC_C_motif"/>
</dbReference>